<comment type="caution">
    <text evidence="1">The sequence shown here is derived from an EMBL/GenBank/DDBJ whole genome shotgun (WGS) entry which is preliminary data.</text>
</comment>
<evidence type="ECO:0000313" key="2">
    <source>
        <dbReference type="Proteomes" id="UP001162060"/>
    </source>
</evidence>
<proteinExistence type="predicted"/>
<protein>
    <submittedName>
        <fullName evidence="1">Uncharacterized protein</fullName>
    </submittedName>
</protein>
<accession>A0AAV1V8I6</accession>
<dbReference type="Proteomes" id="UP001162060">
    <property type="component" value="Unassembled WGS sequence"/>
</dbReference>
<reference evidence="1" key="1">
    <citation type="submission" date="2024-01" db="EMBL/GenBank/DDBJ databases">
        <authorList>
            <person name="Webb A."/>
        </authorList>
    </citation>
    <scope>NUCLEOTIDE SEQUENCE</scope>
    <source>
        <strain evidence="1">Pm1</strain>
    </source>
</reference>
<evidence type="ECO:0000313" key="1">
    <source>
        <dbReference type="EMBL" id="CAK7943105.1"/>
    </source>
</evidence>
<sequence length="87" mass="9686">MGDNEAALKTYQTGLIRDPNNSTLLSEKRTLEMALSQVQRGKEHLAAVRAGFDWNCSAIMFFVQSFYSWCCYCGVMCRAVLTGSGHV</sequence>
<dbReference type="EMBL" id="CAKLBY020000289">
    <property type="protein sequence ID" value="CAK7943105.1"/>
    <property type="molecule type" value="Genomic_DNA"/>
</dbReference>
<gene>
    <name evidence="1" type="ORF">PM001_LOCUS28255</name>
</gene>
<dbReference type="AlphaFoldDB" id="A0AAV1V8I6"/>
<organism evidence="1 2">
    <name type="scientific">Peronospora matthiolae</name>
    <dbReference type="NCBI Taxonomy" id="2874970"/>
    <lineage>
        <taxon>Eukaryota</taxon>
        <taxon>Sar</taxon>
        <taxon>Stramenopiles</taxon>
        <taxon>Oomycota</taxon>
        <taxon>Peronosporomycetes</taxon>
        <taxon>Peronosporales</taxon>
        <taxon>Peronosporaceae</taxon>
        <taxon>Peronospora</taxon>
    </lineage>
</organism>
<name>A0AAV1V8I6_9STRA</name>